<dbReference type="SUPFAM" id="SSF53901">
    <property type="entry name" value="Thiolase-like"/>
    <property type="match status" value="1"/>
</dbReference>
<organism evidence="5 6">
    <name type="scientific">Paraburkholderia fungorum</name>
    <dbReference type="NCBI Taxonomy" id="134537"/>
    <lineage>
        <taxon>Bacteria</taxon>
        <taxon>Pseudomonadati</taxon>
        <taxon>Pseudomonadota</taxon>
        <taxon>Betaproteobacteria</taxon>
        <taxon>Burkholderiales</taxon>
        <taxon>Burkholderiaceae</taxon>
        <taxon>Paraburkholderia</taxon>
    </lineage>
</organism>
<dbReference type="InterPro" id="IPR016039">
    <property type="entry name" value="Thiolase-like"/>
</dbReference>
<keyword evidence="3" id="KW-0012">Acyltransferase</keyword>
<evidence type="ECO:0000313" key="5">
    <source>
        <dbReference type="EMBL" id="MBB6206295.1"/>
    </source>
</evidence>
<evidence type="ECO:0000256" key="2">
    <source>
        <dbReference type="ARBA" id="ARBA00022679"/>
    </source>
</evidence>
<dbReference type="AlphaFoldDB" id="A0AAW3V9A7"/>
<dbReference type="Pfam" id="PF00108">
    <property type="entry name" value="Thiolase_N"/>
    <property type="match status" value="1"/>
</dbReference>
<dbReference type="Gene3D" id="3.40.47.10">
    <property type="match status" value="1"/>
</dbReference>
<dbReference type="Proteomes" id="UP000518681">
    <property type="component" value="Unassembled WGS sequence"/>
</dbReference>
<reference evidence="5 6" key="1">
    <citation type="submission" date="2020-08" db="EMBL/GenBank/DDBJ databases">
        <title>Genomic Encyclopedia of Type Strains, Phase IV (KMG-V): Genome sequencing to study the core and pangenomes of soil and plant-associated prokaryotes.</title>
        <authorList>
            <person name="Whitman W."/>
        </authorList>
    </citation>
    <scope>NUCLEOTIDE SEQUENCE [LARGE SCALE GENOMIC DNA]</scope>
    <source>
        <strain evidence="5 6">SEMIA 4013</strain>
    </source>
</reference>
<comment type="caution">
    <text evidence="5">The sequence shown here is derived from an EMBL/GenBank/DDBJ whole genome shotgun (WGS) entry which is preliminary data.</text>
</comment>
<dbReference type="InterPro" id="IPR020616">
    <property type="entry name" value="Thiolase_N"/>
</dbReference>
<name>A0AAW3V9A7_9BURK</name>
<gene>
    <name evidence="5" type="ORF">GGD69_007193</name>
</gene>
<feature type="domain" description="Thiolase N-terminal" evidence="4">
    <location>
        <begin position="3"/>
        <end position="50"/>
    </location>
</feature>
<sequence length="86" mass="8869">MRFDTDEHVKPGTTMETLARMKPAFKKDGTVTAGNASSINDGAAFFVLADAAVGAAAKVLDAVDMEAGWSLGEPEQASTPLPSPGM</sequence>
<evidence type="ECO:0000256" key="3">
    <source>
        <dbReference type="ARBA" id="ARBA00023315"/>
    </source>
</evidence>
<proteinExistence type="inferred from homology"/>
<dbReference type="PANTHER" id="PTHR18919:SF107">
    <property type="entry name" value="ACETYL-COA ACETYLTRANSFERASE, CYTOSOLIC"/>
    <property type="match status" value="1"/>
</dbReference>
<keyword evidence="2" id="KW-0808">Transferase</keyword>
<dbReference type="EMBL" id="JACIIK010000016">
    <property type="protein sequence ID" value="MBB6206295.1"/>
    <property type="molecule type" value="Genomic_DNA"/>
</dbReference>
<accession>A0AAW3V9A7</accession>
<comment type="similarity">
    <text evidence="1">Belongs to the thiolase-like superfamily. Thiolase family.</text>
</comment>
<protein>
    <submittedName>
        <fullName evidence="5">Acetyl-CoA acetyltransferase</fullName>
    </submittedName>
</protein>
<dbReference type="GO" id="GO:0016747">
    <property type="term" value="F:acyltransferase activity, transferring groups other than amino-acyl groups"/>
    <property type="evidence" value="ECO:0007669"/>
    <property type="project" value="InterPro"/>
</dbReference>
<evidence type="ECO:0000313" key="6">
    <source>
        <dbReference type="Proteomes" id="UP000518681"/>
    </source>
</evidence>
<dbReference type="PANTHER" id="PTHR18919">
    <property type="entry name" value="ACETYL-COA C-ACYLTRANSFERASE"/>
    <property type="match status" value="1"/>
</dbReference>
<evidence type="ECO:0000259" key="4">
    <source>
        <dbReference type="Pfam" id="PF00108"/>
    </source>
</evidence>
<evidence type="ECO:0000256" key="1">
    <source>
        <dbReference type="ARBA" id="ARBA00010982"/>
    </source>
</evidence>